<evidence type="ECO:0000313" key="14">
    <source>
        <dbReference type="Proteomes" id="UP001596132"/>
    </source>
</evidence>
<comment type="subcellular location">
    <subcellularLocation>
        <location evidence="1 10">Cell inner membrane</location>
        <topology evidence="1 10">Single-pass membrane protein</topology>
        <orientation evidence="1 10">Periplasmic side</orientation>
    </subcellularLocation>
</comment>
<keyword evidence="10" id="KW-0735">Signal-anchor</keyword>
<proteinExistence type="inferred from homology"/>
<evidence type="ECO:0000256" key="9">
    <source>
        <dbReference type="ARBA" id="ARBA00023136"/>
    </source>
</evidence>
<keyword evidence="5 10" id="KW-0997">Cell inner membrane</keyword>
<keyword evidence="6 10" id="KW-0812">Transmembrane</keyword>
<keyword evidence="7 10" id="KW-0653">Protein transport</keyword>
<comment type="function">
    <text evidence="10">Interacts with outer membrane receptor proteins that carry out high-affinity binding and energy dependent uptake into the periplasmic space of specific substrates. It could act to transduce energy from the cytoplasmic membrane to specific energy-requiring processes in the outer membrane, resulting in the release into the periplasm of ligands bound by these outer membrane proteins.</text>
</comment>
<evidence type="ECO:0000256" key="11">
    <source>
        <dbReference type="SAM" id="MobiDB-lite"/>
    </source>
</evidence>
<keyword evidence="14" id="KW-1185">Reference proteome</keyword>
<evidence type="ECO:0000256" key="6">
    <source>
        <dbReference type="ARBA" id="ARBA00022692"/>
    </source>
</evidence>
<evidence type="ECO:0000256" key="4">
    <source>
        <dbReference type="ARBA" id="ARBA00022475"/>
    </source>
</evidence>
<keyword evidence="8 10" id="KW-1133">Transmembrane helix</keyword>
<feature type="compositionally biased region" description="Polar residues" evidence="11">
    <location>
        <begin position="146"/>
        <end position="163"/>
    </location>
</feature>
<accession>A0ABW0YFH0</accession>
<dbReference type="SUPFAM" id="SSF74653">
    <property type="entry name" value="TolA/TonB C-terminal domain"/>
    <property type="match status" value="1"/>
</dbReference>
<evidence type="ECO:0000256" key="5">
    <source>
        <dbReference type="ARBA" id="ARBA00022519"/>
    </source>
</evidence>
<dbReference type="InterPro" id="IPR051045">
    <property type="entry name" value="TonB-dependent_transducer"/>
</dbReference>
<dbReference type="Pfam" id="PF03544">
    <property type="entry name" value="TonB_C"/>
    <property type="match status" value="1"/>
</dbReference>
<feature type="domain" description="TonB C-terminal" evidence="12">
    <location>
        <begin position="171"/>
        <end position="262"/>
    </location>
</feature>
<gene>
    <name evidence="13" type="ORF">ACFPVW_19490</name>
</gene>
<comment type="caution">
    <text evidence="13">The sequence shown here is derived from an EMBL/GenBank/DDBJ whole genome shotgun (WGS) entry which is preliminary data.</text>
</comment>
<sequence>MNACISRPAPGSNNVTFGPAQLVCLAVAIALHLAILWLVHNNRADPITPPEPITLSARWAGESDKDDAPAKPAAPAAVPAPPVVKKPTPVPPKVVKPVVKKPAPKPAPTPPKPKPKPVPVTKPAPVAKAEPVVAPSAPATPQAATNTQSASGASAPPTKSRQTGAGAGSSAPIARDARLNNPEPPYPQESRRRGEEGRVVLKVRVTKEGTAESVEVEQSSGHRRLDMVARKTVSRWRFIPAKQNNTAVPAWTGVTIIFKLGA</sequence>
<organism evidence="13 14">
    <name type="scientific">Aeromonas eucrenophila</name>
    <dbReference type="NCBI Taxonomy" id="649"/>
    <lineage>
        <taxon>Bacteria</taxon>
        <taxon>Pseudomonadati</taxon>
        <taxon>Pseudomonadota</taxon>
        <taxon>Gammaproteobacteria</taxon>
        <taxon>Aeromonadales</taxon>
        <taxon>Aeromonadaceae</taxon>
        <taxon>Aeromonas</taxon>
    </lineage>
</organism>
<name>A0ABW0YFH0_9GAMM</name>
<reference evidence="14" key="1">
    <citation type="journal article" date="2019" name="Int. J. Syst. Evol. Microbiol.">
        <title>The Global Catalogue of Microorganisms (GCM) 10K type strain sequencing project: providing services to taxonomists for standard genome sequencing and annotation.</title>
        <authorList>
            <consortium name="The Broad Institute Genomics Platform"/>
            <consortium name="The Broad Institute Genome Sequencing Center for Infectious Disease"/>
            <person name="Wu L."/>
            <person name="Ma J."/>
        </authorList>
    </citation>
    <scope>NUCLEOTIDE SEQUENCE [LARGE SCALE GENOMIC DNA]</scope>
    <source>
        <strain evidence="14">KCTC 15012</strain>
    </source>
</reference>
<dbReference type="InterPro" id="IPR037682">
    <property type="entry name" value="TonB_C"/>
</dbReference>
<dbReference type="NCBIfam" id="TIGR01352">
    <property type="entry name" value="tonB_Cterm"/>
    <property type="match status" value="1"/>
</dbReference>
<dbReference type="Gene3D" id="3.30.1150.10">
    <property type="match status" value="1"/>
</dbReference>
<feature type="transmembrane region" description="Helical" evidence="10">
    <location>
        <begin position="20"/>
        <end position="39"/>
    </location>
</feature>
<evidence type="ECO:0000256" key="8">
    <source>
        <dbReference type="ARBA" id="ARBA00022989"/>
    </source>
</evidence>
<evidence type="ECO:0000256" key="10">
    <source>
        <dbReference type="RuleBase" id="RU362123"/>
    </source>
</evidence>
<evidence type="ECO:0000256" key="1">
    <source>
        <dbReference type="ARBA" id="ARBA00004383"/>
    </source>
</evidence>
<comment type="similarity">
    <text evidence="2 10">Belongs to the TonB family.</text>
</comment>
<dbReference type="RefSeq" id="WP_042638634.1">
    <property type="nucleotide sequence ID" value="NZ_CDDF01000001.1"/>
</dbReference>
<evidence type="ECO:0000313" key="13">
    <source>
        <dbReference type="EMBL" id="MFC5708197.1"/>
    </source>
</evidence>
<dbReference type="PANTHER" id="PTHR33446">
    <property type="entry name" value="PROTEIN TONB-RELATED"/>
    <property type="match status" value="1"/>
</dbReference>
<dbReference type="PROSITE" id="PS52015">
    <property type="entry name" value="TONB_CTD"/>
    <property type="match status" value="1"/>
</dbReference>
<keyword evidence="9 10" id="KW-0472">Membrane</keyword>
<evidence type="ECO:0000256" key="3">
    <source>
        <dbReference type="ARBA" id="ARBA00022448"/>
    </source>
</evidence>
<dbReference type="EMBL" id="JBHSPP010000017">
    <property type="protein sequence ID" value="MFC5708197.1"/>
    <property type="molecule type" value="Genomic_DNA"/>
</dbReference>
<feature type="compositionally biased region" description="Pro residues" evidence="11">
    <location>
        <begin position="78"/>
        <end position="94"/>
    </location>
</feature>
<dbReference type="InterPro" id="IPR006260">
    <property type="entry name" value="TonB/TolA_C"/>
</dbReference>
<dbReference type="PRINTS" id="PR01374">
    <property type="entry name" value="TONBPROTEIN"/>
</dbReference>
<evidence type="ECO:0000259" key="12">
    <source>
        <dbReference type="PROSITE" id="PS52015"/>
    </source>
</evidence>
<feature type="compositionally biased region" description="Pro residues" evidence="11">
    <location>
        <begin position="104"/>
        <end position="122"/>
    </location>
</feature>
<feature type="compositionally biased region" description="Low complexity" evidence="11">
    <location>
        <begin position="123"/>
        <end position="145"/>
    </location>
</feature>
<dbReference type="InterPro" id="IPR003538">
    <property type="entry name" value="TonB"/>
</dbReference>
<dbReference type="Proteomes" id="UP001596132">
    <property type="component" value="Unassembled WGS sequence"/>
</dbReference>
<evidence type="ECO:0000256" key="2">
    <source>
        <dbReference type="ARBA" id="ARBA00006555"/>
    </source>
</evidence>
<evidence type="ECO:0000256" key="7">
    <source>
        <dbReference type="ARBA" id="ARBA00022927"/>
    </source>
</evidence>
<protein>
    <recommendedName>
        <fullName evidence="10">Protein TonB</fullName>
    </recommendedName>
</protein>
<dbReference type="PANTHER" id="PTHR33446:SF2">
    <property type="entry name" value="PROTEIN TONB"/>
    <property type="match status" value="1"/>
</dbReference>
<feature type="region of interest" description="Disordered" evidence="11">
    <location>
        <begin position="61"/>
        <end position="198"/>
    </location>
</feature>
<keyword evidence="3 10" id="KW-0813">Transport</keyword>
<feature type="compositionally biased region" description="Basic and acidic residues" evidence="11">
    <location>
        <begin position="189"/>
        <end position="198"/>
    </location>
</feature>
<keyword evidence="4 10" id="KW-1003">Cell membrane</keyword>